<dbReference type="AlphaFoldDB" id="A0A0C2Y916"/>
<evidence type="ECO:0000313" key="2">
    <source>
        <dbReference type="Proteomes" id="UP000053424"/>
    </source>
</evidence>
<dbReference type="OrthoDB" id="10037289at2759"/>
<dbReference type="HOGENOM" id="CLU_966485_0_0_1"/>
<gene>
    <name evidence="1" type="ORF">M413DRAFT_36146</name>
</gene>
<organism evidence="1 2">
    <name type="scientific">Hebeloma cylindrosporum</name>
    <dbReference type="NCBI Taxonomy" id="76867"/>
    <lineage>
        <taxon>Eukaryota</taxon>
        <taxon>Fungi</taxon>
        <taxon>Dikarya</taxon>
        <taxon>Basidiomycota</taxon>
        <taxon>Agaricomycotina</taxon>
        <taxon>Agaricomycetes</taxon>
        <taxon>Agaricomycetidae</taxon>
        <taxon>Agaricales</taxon>
        <taxon>Agaricineae</taxon>
        <taxon>Hymenogastraceae</taxon>
        <taxon>Hebeloma</taxon>
    </lineage>
</organism>
<sequence length="272" mass="30806">IPAGHTFLELQLVSVEGKAAAEKLLTQAGNRCPDAFDMYIYNDFFAYGVLDLVDKTLSSLQSKIKKKEWEEAYTTLEGFIIFLGFESVWAQCDDGDRVDVTNKTIGASAIAVLRGLDKENKLDAAHFPSLEALLKNLVTLSEEMDGSSYGLLCKAIARRIFSDKSEEELNLEISQMEEWVDGLDDEEKEEASAELKALKKKREAPEFKPWYNKGKVCDEKTKNPDFTLSRVWKEYKDYISGAPSLPMRGPAKWDISKWTAAERRPFEFDAMD</sequence>
<dbReference type="EMBL" id="KN831771">
    <property type="protein sequence ID" value="KIM46333.1"/>
    <property type="molecule type" value="Genomic_DNA"/>
</dbReference>
<name>A0A0C2Y916_HEBCY</name>
<protein>
    <submittedName>
        <fullName evidence="1">Uncharacterized protein</fullName>
    </submittedName>
</protein>
<feature type="non-terminal residue" evidence="1">
    <location>
        <position position="272"/>
    </location>
</feature>
<reference evidence="1 2" key="1">
    <citation type="submission" date="2014-04" db="EMBL/GenBank/DDBJ databases">
        <authorList>
            <consortium name="DOE Joint Genome Institute"/>
            <person name="Kuo A."/>
            <person name="Gay G."/>
            <person name="Dore J."/>
            <person name="Kohler A."/>
            <person name="Nagy L.G."/>
            <person name="Floudas D."/>
            <person name="Copeland A."/>
            <person name="Barry K.W."/>
            <person name="Cichocki N."/>
            <person name="Veneault-Fourrey C."/>
            <person name="LaButti K."/>
            <person name="Lindquist E.A."/>
            <person name="Lipzen A."/>
            <person name="Lundell T."/>
            <person name="Morin E."/>
            <person name="Murat C."/>
            <person name="Sun H."/>
            <person name="Tunlid A."/>
            <person name="Henrissat B."/>
            <person name="Grigoriev I.V."/>
            <person name="Hibbett D.S."/>
            <person name="Martin F."/>
            <person name="Nordberg H.P."/>
            <person name="Cantor M.N."/>
            <person name="Hua S.X."/>
        </authorList>
    </citation>
    <scope>NUCLEOTIDE SEQUENCE [LARGE SCALE GENOMIC DNA]</scope>
    <source>
        <strain evidence="2">h7</strain>
    </source>
</reference>
<feature type="non-terminal residue" evidence="1">
    <location>
        <position position="1"/>
    </location>
</feature>
<dbReference type="Proteomes" id="UP000053424">
    <property type="component" value="Unassembled WGS sequence"/>
</dbReference>
<evidence type="ECO:0000313" key="1">
    <source>
        <dbReference type="EMBL" id="KIM46333.1"/>
    </source>
</evidence>
<keyword evidence="2" id="KW-1185">Reference proteome</keyword>
<accession>A0A0C2Y916</accession>
<reference evidence="2" key="2">
    <citation type="submission" date="2015-01" db="EMBL/GenBank/DDBJ databases">
        <title>Evolutionary Origins and Diversification of the Mycorrhizal Mutualists.</title>
        <authorList>
            <consortium name="DOE Joint Genome Institute"/>
            <consortium name="Mycorrhizal Genomics Consortium"/>
            <person name="Kohler A."/>
            <person name="Kuo A."/>
            <person name="Nagy L.G."/>
            <person name="Floudas D."/>
            <person name="Copeland A."/>
            <person name="Barry K.W."/>
            <person name="Cichocki N."/>
            <person name="Veneault-Fourrey C."/>
            <person name="LaButti K."/>
            <person name="Lindquist E.A."/>
            <person name="Lipzen A."/>
            <person name="Lundell T."/>
            <person name="Morin E."/>
            <person name="Murat C."/>
            <person name="Riley R."/>
            <person name="Ohm R."/>
            <person name="Sun H."/>
            <person name="Tunlid A."/>
            <person name="Henrissat B."/>
            <person name="Grigoriev I.V."/>
            <person name="Hibbett D.S."/>
            <person name="Martin F."/>
        </authorList>
    </citation>
    <scope>NUCLEOTIDE SEQUENCE [LARGE SCALE GENOMIC DNA]</scope>
    <source>
        <strain evidence="2">h7</strain>
    </source>
</reference>
<proteinExistence type="predicted"/>